<feature type="compositionally biased region" description="Basic residues" evidence="10">
    <location>
        <begin position="613"/>
        <end position="629"/>
    </location>
</feature>
<dbReference type="Gene3D" id="3.40.50.150">
    <property type="entry name" value="Vaccinia Virus protein VP39"/>
    <property type="match status" value="1"/>
</dbReference>
<organism evidence="11 12">
    <name type="scientific">Steinernema glaseri</name>
    <dbReference type="NCBI Taxonomy" id="37863"/>
    <lineage>
        <taxon>Eukaryota</taxon>
        <taxon>Metazoa</taxon>
        <taxon>Ecdysozoa</taxon>
        <taxon>Nematoda</taxon>
        <taxon>Chromadorea</taxon>
        <taxon>Rhabditida</taxon>
        <taxon>Tylenchina</taxon>
        <taxon>Panagrolaimomorpha</taxon>
        <taxon>Strongyloidoidea</taxon>
        <taxon>Steinernematidae</taxon>
        <taxon>Steinernema</taxon>
    </lineage>
</organism>
<dbReference type="PANTHER" id="PTHR14614:SF39">
    <property type="entry name" value="HISTIDINE PROTEIN METHYLTRANSFERASE 1 HOMOLOG"/>
    <property type="match status" value="1"/>
</dbReference>
<dbReference type="GO" id="GO:0005737">
    <property type="term" value="C:cytoplasm"/>
    <property type="evidence" value="ECO:0007669"/>
    <property type="project" value="UniProtKB-SubCell"/>
</dbReference>
<dbReference type="AlphaFoldDB" id="A0A1I7Z2P4"/>
<feature type="compositionally biased region" description="Acidic residues" evidence="10">
    <location>
        <begin position="199"/>
        <end position="222"/>
    </location>
</feature>
<keyword evidence="6" id="KW-0808">Transferase</keyword>
<feature type="region of interest" description="Disordered" evidence="10">
    <location>
        <begin position="600"/>
        <end position="642"/>
    </location>
</feature>
<keyword evidence="8" id="KW-0539">Nucleus</keyword>
<dbReference type="SUPFAM" id="SSF53335">
    <property type="entry name" value="S-adenosyl-L-methionine-dependent methyltransferases"/>
    <property type="match status" value="1"/>
</dbReference>
<evidence type="ECO:0000313" key="12">
    <source>
        <dbReference type="WBParaSite" id="L893_g22167.t1"/>
    </source>
</evidence>
<evidence type="ECO:0000256" key="4">
    <source>
        <dbReference type="ARBA" id="ARBA00022490"/>
    </source>
</evidence>
<evidence type="ECO:0000256" key="6">
    <source>
        <dbReference type="ARBA" id="ARBA00022679"/>
    </source>
</evidence>
<dbReference type="InterPro" id="IPR029063">
    <property type="entry name" value="SAM-dependent_MTases_sf"/>
</dbReference>
<evidence type="ECO:0000256" key="9">
    <source>
        <dbReference type="ARBA" id="ARBA00038126"/>
    </source>
</evidence>
<dbReference type="Proteomes" id="UP000095287">
    <property type="component" value="Unplaced"/>
</dbReference>
<dbReference type="Pfam" id="PF10294">
    <property type="entry name" value="Methyltransf_16"/>
    <property type="match status" value="1"/>
</dbReference>
<proteinExistence type="inferred from homology"/>
<keyword evidence="11" id="KW-1185">Reference proteome</keyword>
<evidence type="ECO:0000256" key="10">
    <source>
        <dbReference type="SAM" id="MobiDB-lite"/>
    </source>
</evidence>
<dbReference type="InterPro" id="IPR019410">
    <property type="entry name" value="Methyltransf_16"/>
</dbReference>
<comment type="subcellular location">
    <subcellularLocation>
        <location evidence="2">Cytoplasm</location>
    </subcellularLocation>
    <subcellularLocation>
        <location evidence="1">Nucleus</location>
    </subcellularLocation>
</comment>
<evidence type="ECO:0000256" key="3">
    <source>
        <dbReference type="ARBA" id="ARBA00012533"/>
    </source>
</evidence>
<name>A0A1I7Z2P4_9BILA</name>
<evidence type="ECO:0000313" key="11">
    <source>
        <dbReference type="Proteomes" id="UP000095287"/>
    </source>
</evidence>
<sequence>MTHSHLFVVLNRAGITVKSPTRFHPSARMWLRSSHRCFIPPMSSTEGANPSTSESSPPEAVLPRSVDIELELDGGGLTGGVSERAFEAVAISFSREMSRLVDITDPLDSHHFMNARHPAGNTRRVRAHLAVASPMPGSFLAEYERQQREEQERRQAEAPPVEAQQEEAPAQEPEGSEETRAEGDGEAQADAEAQTEGAGADEDPDDDEEEAIEIEEEDDDDRLDYFLSRHTEFRLMEALGVGPVGNFGQNQPTLRSRTVQKQMLVTDPNHLPWKERVAMFEDKEKEYDRVVEHFEFLKTDQRTVEVGPEKFFCADERVVLDLMERAVKFDLESYDLLEHLKKTRDEKDGFYGGGLTISQAERDLGAFLLSNECKFKIKGKDVFEIGCGAGLLGILACKKRCGRLTVQDFNGPVLKCFTRNNFFLNDINAALVEFFDGDWFELTKVLRTRQFDLILAAETIYNAKSYEKLHDLMFKTLKDNGYIYLAAQEKPSEEPSKEPSEESSKKPCEELSKEPSEKPSTEPSEEPSKNPSEEPSKEPSEEPSNKPSEEPSKKPPEKPSEEPSVGSVSGFLDYIRKEGKFRAEVKWTSESQTKVLELRKAPSHKLMTNMKQSQKRNRARAMRGRTKPVKKAEATAAAPKPK</sequence>
<evidence type="ECO:0000256" key="5">
    <source>
        <dbReference type="ARBA" id="ARBA00022603"/>
    </source>
</evidence>
<dbReference type="WBParaSite" id="L893_g22167.t1">
    <property type="protein sequence ID" value="L893_g22167.t1"/>
    <property type="gene ID" value="L893_g22167"/>
</dbReference>
<feature type="compositionally biased region" description="Basic and acidic residues" evidence="10">
    <location>
        <begin position="490"/>
        <end position="561"/>
    </location>
</feature>
<feature type="region of interest" description="Disordered" evidence="10">
    <location>
        <begin position="489"/>
        <end position="570"/>
    </location>
</feature>
<evidence type="ECO:0000256" key="7">
    <source>
        <dbReference type="ARBA" id="ARBA00022691"/>
    </source>
</evidence>
<feature type="region of interest" description="Disordered" evidence="10">
    <location>
        <begin position="143"/>
        <end position="223"/>
    </location>
</feature>
<feature type="compositionally biased region" description="Polar residues" evidence="10">
    <location>
        <begin position="42"/>
        <end position="56"/>
    </location>
</feature>
<dbReference type="GO" id="GO:0032259">
    <property type="term" value="P:methylation"/>
    <property type="evidence" value="ECO:0007669"/>
    <property type="project" value="UniProtKB-KW"/>
</dbReference>
<keyword evidence="5" id="KW-0489">Methyltransferase</keyword>
<dbReference type="GO" id="GO:0005634">
    <property type="term" value="C:nucleus"/>
    <property type="evidence" value="ECO:0007669"/>
    <property type="project" value="UniProtKB-SubCell"/>
</dbReference>
<comment type="similarity">
    <text evidence="9">Belongs to the methyltransferase superfamily. METTL18 family.</text>
</comment>
<keyword evidence="7" id="KW-0949">S-adenosyl-L-methionine</keyword>
<protein>
    <recommendedName>
        <fullName evidence="3">protein-histidine N-methyltransferase</fullName>
        <ecNumber evidence="3">2.1.1.85</ecNumber>
    </recommendedName>
</protein>
<keyword evidence="4" id="KW-0963">Cytoplasm</keyword>
<reference evidence="12" key="1">
    <citation type="submission" date="2016-11" db="UniProtKB">
        <authorList>
            <consortium name="WormBaseParasite"/>
        </authorList>
    </citation>
    <scope>IDENTIFICATION</scope>
</reference>
<dbReference type="CDD" id="cd02440">
    <property type="entry name" value="AdoMet_MTases"/>
    <property type="match status" value="1"/>
</dbReference>
<evidence type="ECO:0000256" key="1">
    <source>
        <dbReference type="ARBA" id="ARBA00004123"/>
    </source>
</evidence>
<feature type="region of interest" description="Disordered" evidence="10">
    <location>
        <begin position="41"/>
        <end position="60"/>
    </location>
</feature>
<evidence type="ECO:0000256" key="2">
    <source>
        <dbReference type="ARBA" id="ARBA00004496"/>
    </source>
</evidence>
<feature type="compositionally biased region" description="Low complexity" evidence="10">
    <location>
        <begin position="157"/>
        <end position="173"/>
    </location>
</feature>
<dbReference type="GO" id="GO:0018064">
    <property type="term" value="F:protein-L-histidine N-tele-methyltransferase activity"/>
    <property type="evidence" value="ECO:0007669"/>
    <property type="project" value="UniProtKB-EC"/>
</dbReference>
<feature type="compositionally biased region" description="Basic and acidic residues" evidence="10">
    <location>
        <begin position="143"/>
        <end position="156"/>
    </location>
</feature>
<dbReference type="EC" id="2.1.1.85" evidence="3"/>
<evidence type="ECO:0000256" key="8">
    <source>
        <dbReference type="ARBA" id="ARBA00023242"/>
    </source>
</evidence>
<dbReference type="PANTHER" id="PTHR14614">
    <property type="entry name" value="HEPATOCELLULAR CARCINOMA-ASSOCIATED ANTIGEN"/>
    <property type="match status" value="1"/>
</dbReference>
<accession>A0A1I7Z2P4</accession>